<gene>
    <name evidence="1" type="ORF">BC659_3160</name>
</gene>
<proteinExistence type="predicted"/>
<name>A0A4R6IRS0_9BACT</name>
<accession>A0A4R6IRS0</accession>
<organism evidence="1 2">
    <name type="scientific">Sediminibacterium goheungense</name>
    <dbReference type="NCBI Taxonomy" id="1086393"/>
    <lineage>
        <taxon>Bacteria</taxon>
        <taxon>Pseudomonadati</taxon>
        <taxon>Bacteroidota</taxon>
        <taxon>Chitinophagia</taxon>
        <taxon>Chitinophagales</taxon>
        <taxon>Chitinophagaceae</taxon>
        <taxon>Sediminibacterium</taxon>
    </lineage>
</organism>
<evidence type="ECO:0008006" key="3">
    <source>
        <dbReference type="Google" id="ProtNLM"/>
    </source>
</evidence>
<protein>
    <recommendedName>
        <fullName evidence="3">Outer membrane protein with beta-barrel domain</fullName>
    </recommendedName>
</protein>
<sequence length="230" mass="24904">MLFLSKKYTMKKIPLLIIGSILTTASFAQFQKNDRLLSGQVFFNNGSEKNINTNAKISGLSTGINLSASKFSSATRYNSIQLSYTYTTNKQDNGSGNISKFSNNQIGLSLGRTMLSPLASRFYLSIPITGGFSIGQGKNRNNSILSASSNSFSVGVSASLGLLYQTQKRWVFMANIISLGQLSYNNSRIKSYNTSGQIVNQSRTNAVSFTGGFAGTPFNNLSIGVGYLLR</sequence>
<evidence type="ECO:0000313" key="1">
    <source>
        <dbReference type="EMBL" id="TDO25144.1"/>
    </source>
</evidence>
<reference evidence="1 2" key="1">
    <citation type="submission" date="2019-03" db="EMBL/GenBank/DDBJ databases">
        <title>Genomic Encyclopedia of Archaeal and Bacterial Type Strains, Phase II (KMG-II): from individual species to whole genera.</title>
        <authorList>
            <person name="Goeker M."/>
        </authorList>
    </citation>
    <scope>NUCLEOTIDE SEQUENCE [LARGE SCALE GENOMIC DNA]</scope>
    <source>
        <strain evidence="1 2">DSM 28323</strain>
    </source>
</reference>
<dbReference type="Proteomes" id="UP000295741">
    <property type="component" value="Unassembled WGS sequence"/>
</dbReference>
<dbReference type="AlphaFoldDB" id="A0A4R6IRS0"/>
<evidence type="ECO:0000313" key="2">
    <source>
        <dbReference type="Proteomes" id="UP000295741"/>
    </source>
</evidence>
<keyword evidence="2" id="KW-1185">Reference proteome</keyword>
<dbReference type="EMBL" id="SNWP01000014">
    <property type="protein sequence ID" value="TDO25144.1"/>
    <property type="molecule type" value="Genomic_DNA"/>
</dbReference>
<comment type="caution">
    <text evidence="1">The sequence shown here is derived from an EMBL/GenBank/DDBJ whole genome shotgun (WGS) entry which is preliminary data.</text>
</comment>